<dbReference type="GO" id="GO:0003968">
    <property type="term" value="F:RNA-directed RNA polymerase activity"/>
    <property type="evidence" value="ECO:0007669"/>
    <property type="project" value="UniProtKB-EC"/>
</dbReference>
<reference evidence="12" key="1">
    <citation type="submission" date="2021-05" db="EMBL/GenBank/DDBJ databases">
        <title>A novel rod-shaped virus isolated from maize in Ecuador.</title>
        <authorList>
            <person name="Alvarez-Quinto R."/>
            <person name="Mollov D."/>
            <person name="Quito-Avila D."/>
            <person name="Cornejo J.F."/>
            <person name="Lockhart B.E.L."/>
        </authorList>
    </citation>
    <scope>NUCLEOTIDE SEQUENCE</scope>
    <source>
        <strain evidence="12">MMS</strain>
    </source>
</reference>
<dbReference type="Pfam" id="PF14318">
    <property type="entry name" value="Mononeg_mRNAcap"/>
    <property type="match status" value="1"/>
</dbReference>
<evidence type="ECO:0000256" key="10">
    <source>
        <dbReference type="ARBA" id="ARBA00048548"/>
    </source>
</evidence>
<comment type="catalytic activity">
    <reaction evidence="10">
        <text>GTP + H2O = GDP + phosphate + H(+)</text>
        <dbReference type="Rhea" id="RHEA:19669"/>
        <dbReference type="ChEBI" id="CHEBI:15377"/>
        <dbReference type="ChEBI" id="CHEBI:15378"/>
        <dbReference type="ChEBI" id="CHEBI:37565"/>
        <dbReference type="ChEBI" id="CHEBI:43474"/>
        <dbReference type="ChEBI" id="CHEBI:58189"/>
    </reaction>
</comment>
<dbReference type="InterPro" id="IPR026890">
    <property type="entry name" value="Mononeg_mRNAcap"/>
</dbReference>
<proteinExistence type="predicted"/>
<comment type="catalytic activity">
    <reaction evidence="5">
        <text>a 5'-end (5'-triphosphoguanosine)-(2'-O-methyladenylyl)-adenylyl-cytidylyl-adenosine in mRNA + S-adenosyl-L-methionine = a 5'-end (N(7)-methyl 5'-triphosphoguanosine)-(2'-O-methyladenylyl)-adenylyl-cytidylyl-adenosine in mRNA + S-adenosyl-L-homocysteine</text>
        <dbReference type="Rhea" id="RHEA:65440"/>
        <dbReference type="Rhea" id="RHEA-COMP:16798"/>
        <dbReference type="Rhea" id="RHEA-COMP:16801"/>
        <dbReference type="ChEBI" id="CHEBI:57856"/>
        <dbReference type="ChEBI" id="CHEBI:59789"/>
        <dbReference type="ChEBI" id="CHEBI:156482"/>
        <dbReference type="ChEBI" id="CHEBI:156483"/>
    </reaction>
</comment>
<comment type="catalytic activity">
    <reaction evidence="8">
        <text>a 5'-end (5'-triphosphoguanosine)-adenylyl-adenylyl-cytidylyl-adenosine in mRNA + S-adenosyl-L-methionine = a 5'-end (5'-triphosphoguanosine)-(2'-O-methyladenylyl)-adenylyl-cytidylyl-adenosine in mRNA + S-adenosyl-L-homocysteine + H(+)</text>
        <dbReference type="Rhea" id="RHEA:65380"/>
        <dbReference type="Rhea" id="RHEA-COMP:16797"/>
        <dbReference type="Rhea" id="RHEA-COMP:16801"/>
        <dbReference type="ChEBI" id="CHEBI:15378"/>
        <dbReference type="ChEBI" id="CHEBI:57856"/>
        <dbReference type="ChEBI" id="CHEBI:59789"/>
        <dbReference type="ChEBI" id="CHEBI:156482"/>
        <dbReference type="ChEBI" id="CHEBI:156484"/>
    </reaction>
</comment>
<evidence type="ECO:0000256" key="2">
    <source>
        <dbReference type="ARBA" id="ARBA00022691"/>
    </source>
</evidence>
<evidence type="ECO:0000256" key="3">
    <source>
        <dbReference type="ARBA" id="ARBA00023268"/>
    </source>
</evidence>
<dbReference type="EMBL" id="MZ270532">
    <property type="protein sequence ID" value="UWX11517.1"/>
    <property type="molecule type" value="Genomic_RNA"/>
</dbReference>
<evidence type="ECO:0000256" key="6">
    <source>
        <dbReference type="ARBA" id="ARBA00030436"/>
    </source>
</evidence>
<protein>
    <recommendedName>
        <fullName evidence="1">RNA-directed RNA polymerase</fullName>
        <ecNumber evidence="1">2.7.7.48</ecNumber>
    </recommendedName>
    <alternativeName>
        <fullName evidence="7">Replicase</fullName>
    </alternativeName>
    <alternativeName>
        <fullName evidence="6">Transcriptase</fullName>
    </alternativeName>
</protein>
<name>A0A977J6G5_9VIRU</name>
<evidence type="ECO:0000256" key="8">
    <source>
        <dbReference type="ARBA" id="ARBA00047332"/>
    </source>
</evidence>
<accession>A0A977J6G5</accession>
<comment type="catalytic activity">
    <reaction evidence="9">
        <text>a 5'-end (5'-triphosphoguanosine)-adenylyl-adenylyl-cytidylyl-adenosine in mRNA + 2 S-adenosyl-L-methionine = a 5'-end (N(7)-methyl 5'-triphosphoguanosine)-(2'-O-methyladenylyl)-adenylyl-cytidylyl-adenosine in mRNA + 2 S-adenosyl-L-homocysteine + H(+)</text>
        <dbReference type="Rhea" id="RHEA:65376"/>
        <dbReference type="Rhea" id="RHEA-COMP:16797"/>
        <dbReference type="Rhea" id="RHEA-COMP:16798"/>
        <dbReference type="ChEBI" id="CHEBI:15378"/>
        <dbReference type="ChEBI" id="CHEBI:57856"/>
        <dbReference type="ChEBI" id="CHEBI:59789"/>
        <dbReference type="ChEBI" id="CHEBI:156483"/>
        <dbReference type="ChEBI" id="CHEBI:156484"/>
        <dbReference type="EC" id="2.1.1.375"/>
    </reaction>
</comment>
<dbReference type="GO" id="GO:0004482">
    <property type="term" value="F:mRNA 5'-cap (guanine-N7-)-methyltransferase activity"/>
    <property type="evidence" value="ECO:0007669"/>
    <property type="project" value="InterPro"/>
</dbReference>
<dbReference type="PROSITE" id="PS50526">
    <property type="entry name" value="RDRP_SSRNA_NEG_NONSEG"/>
    <property type="match status" value="1"/>
</dbReference>
<evidence type="ECO:0000313" key="12">
    <source>
        <dbReference type="EMBL" id="UWX11517.1"/>
    </source>
</evidence>
<evidence type="ECO:0000256" key="1">
    <source>
        <dbReference type="ARBA" id="ARBA00012494"/>
    </source>
</evidence>
<keyword evidence="2" id="KW-0949">S-adenosyl-L-methionine</keyword>
<dbReference type="EC" id="2.7.7.48" evidence="1"/>
<sequence length="2338" mass="264306">METFLDEQFDDMLSEFEQARLSRFPASHHSSALTYYPQRHILSLMSPNCPVKPTPLLRAYCDAVNKVSDLLGGGCDATDNPAPVYSYIFSQTTASSPAYYDPDYEDPYLLDSLRAASDAVLEDIEAIESHHPGFSLDNQKLRLLRKVSSRLHASCKQIFAVRRMLEKVRNQIQKCHIGVDHKLMPAVRLGNLSIHTVRDLIFVAGLQPFPMRIHILNYDQWLMIYDTVCCRAMVKVATLWNEELRTDNIPSWEIVSSVYKWGDALLTNYGVSAYAIIGEFESIVTGVLITFSDTDTLGLGASFVNSIMENAQEQSRAYNIPANETLKLISLLRTVESVNWLSELFGLRKHWGNPMVDARASGKAVQEKVDEVLPVKGTALVKLLASFNRMVTLSFISQHGQWPDGYYLSNSRDCPLKRAFESRSTRIPETVEGHRHEDWACFVFLPNCILDSYEDDLALISDKAVSVYREHLDSVYVRALCNKQSQGTVEEDRRLMLEYLRKQHMPILDIFKIVMTDAVPPRWMANCASMKGTEMKHLKARIFAVLTYEMRQYFAASEDILKNNLFKYNPHQTMTMSETELLTRLKSLTTQLDPNSQSRQLSVIHIVDFSKWNLRMRYTNTCLVFKSIDDFLGTPGLFENSHPLFSDMLNMVSDPFNPPALGVEETESDTIWRNHHAGWEGQRQKGWTILTSALLSDLERTTGVHSEICGQGDNQALLSKFPVPTIYRNPEEWIKSDPTEVRKVLDDFYLRLEKECEAVGLKIKTAETCRSLCFFNYGKRLYFKGSELSMTLKRFSKNITQPNDSYPTTEAILKTYEGSSYAAGLYSHPSLLPYWMSKFSVAHQLFNSFTNNQLCAEAPVQMMSTFGFPINYRLISTLMKIPASLGGPPQQCLADYLLRGHPDPLCTDLVGLTLKSKAGCVISKKIIRLAQSGKWFSQRTLTRDSLIKSPYSLNLRVPLSVRQPIEEAVLPAVRAHCNNNLVKSLFDSSMDDDERYILDSLGLMKPFHPLVANDIYSRTLPGRRQMFISGLANTTSLGRLIKGNSAFPLIYKVMDLEMEQLKSWIVQLTELLGLPDNDDIILPHHILAQQLREKSWNTVIEGITVPHPLEQFMLTLSKSDVCTNDCYTVEPEHIVLVQHSEDVVVSPGVDRDHITAARSKKGSPYLGSHIGEGIVQKQLICLNPDTSWRDVIRLNTIKRWVAPEGSRLRLFMNGIISSRTNISRAYIDLATGVPSRLSYNHRASLMGSINSCSISSTTNMHTRLYLSSNRMGDYSHGLKNYHMPFGPTFLCYQTLVCLIGIFSPEKWAFPRNVYHIHVRDSRVPPVYDGGLELEDLTVLDLKGHPPTILRCLASKLVFEAAPGYASFGFWCEFETASRTDAKYGYAQQLTGGLFIQETVVRESITHDRIGSFASRPAVISIGDISLIEPSLFLRSIAWGMLLLAPMHLLHFRGKYAFKVSCVEYVNLFSRAFWSSFESPMSNPRIIRKLGKHVALMSSHSLGRLDSGIIPALQIIIVEEMWCIIHSIATYFRRGGDKPNIPPIFAPSGSAALLLTSRVIEMMVTIRLVVGNCSISKIVGFPRDFSANLMSVPQPISAAALIVIQHDFLELQRHLKLPLRDMVIPRVFSTHYPWVDILRKTDSVEADDEDPQRQLVLPVDFPQCANVVEFRIPENPVLETTPQCDCKTTQRKRDLHDECFFSLSGNYSKSHLKILELIFSFHLPIANLCVLGSGTGSEACALSNYLDCRQVYVNCYHKLTDFSPHAASTYVPPAFRSDGIVTKLVSPASAVLSLSDLTDIRTADAIYQHLRGIATTGIICDAEIPSAATPLLYSQIMHTIVAVVRKKASINWVLIKVPIFCVHKLLGLAAPLAQAFHRIIFAYPDFGKPHSSLVYIVATIRAKATPIEENRLPTVMLEDEMLREMLASISSQNHCRLYEMRVADRISRLSLNLTLPQSLTVASNRFVQGLILTEDEISDPEQVIKVLKAVRQGLLTSAQKVVETHFRVHNEITMPRSAVLSADLGTLHGQLNNTYLKVAKCDLLLELLHLIHPTLEQIKNRVYSWLATAHSYRMRNRNFNVYINQTRFISHDSRYLFEILGHLMKRSVPTVGLPIHMDYHLFGSRTLRPKQLIVPCPIGVCRSPSGRTSKWKWQKRSEILGWAISLTLTNLPIAVEDHNSFSLDFLHEKGILEDVRMMASLNPSRIEVPYFFRPNEMALDLLAHDRLFLVAPLNSFSLLRSRYTTVEPYFVPWSGAPLAWCLFYLEERNQIDSLIVDEICLDDTLSVNTYVDTDSMSCRCLSCKTEEVLGERFSLNTNDLDFLCSLGSIETVYDSEHAL</sequence>
<dbReference type="InterPro" id="IPR014023">
    <property type="entry name" value="Mononeg_RNA_pol_cat"/>
</dbReference>
<evidence type="ECO:0000256" key="5">
    <source>
        <dbReference type="ARBA" id="ARBA00024499"/>
    </source>
</evidence>
<evidence type="ECO:0000259" key="11">
    <source>
        <dbReference type="PROSITE" id="PS50526"/>
    </source>
</evidence>
<evidence type="ECO:0000256" key="9">
    <source>
        <dbReference type="ARBA" id="ARBA00047370"/>
    </source>
</evidence>
<dbReference type="Pfam" id="PF00946">
    <property type="entry name" value="Mononeg_RNA_pol"/>
    <property type="match status" value="1"/>
</dbReference>
<organism evidence="12">
    <name type="scientific">Maize suscal virus</name>
    <dbReference type="NCBI Taxonomy" id="2979120"/>
    <lineage>
        <taxon>Viruses</taxon>
        <taxon>Riboviria</taxon>
    </lineage>
</organism>
<keyword evidence="3" id="KW-0511">Multifunctional enzyme</keyword>
<comment type="catalytic activity">
    <reaction evidence="4">
        <text>a 5'-end triphospho-adenylyl-adenylyl-cytidylyl-adenosine in mRNA + GDP + H(+) = a 5'-end (5'-triphosphoguanosine)-adenylyl-adenylyl-cytidylyl-adenosine in mRNA + diphosphate</text>
        <dbReference type="Rhea" id="RHEA:65436"/>
        <dbReference type="Rhea" id="RHEA-COMP:16797"/>
        <dbReference type="Rhea" id="RHEA-COMP:16799"/>
        <dbReference type="ChEBI" id="CHEBI:15378"/>
        <dbReference type="ChEBI" id="CHEBI:33019"/>
        <dbReference type="ChEBI" id="CHEBI:58189"/>
        <dbReference type="ChEBI" id="CHEBI:156484"/>
        <dbReference type="ChEBI" id="CHEBI:156503"/>
        <dbReference type="EC" id="2.7.7.88"/>
    </reaction>
</comment>
<feature type="domain" description="RdRp catalytic" evidence="11">
    <location>
        <begin position="601"/>
        <end position="785"/>
    </location>
</feature>
<dbReference type="GO" id="GO:0005524">
    <property type="term" value="F:ATP binding"/>
    <property type="evidence" value="ECO:0007669"/>
    <property type="project" value="InterPro"/>
</dbReference>
<evidence type="ECO:0000256" key="7">
    <source>
        <dbReference type="ARBA" id="ARBA00031012"/>
    </source>
</evidence>
<evidence type="ECO:0000256" key="4">
    <source>
        <dbReference type="ARBA" id="ARBA00024494"/>
    </source>
</evidence>